<proteinExistence type="predicted"/>
<feature type="compositionally biased region" description="Basic and acidic residues" evidence="1">
    <location>
        <begin position="45"/>
        <end position="55"/>
    </location>
</feature>
<evidence type="ECO:0000313" key="2">
    <source>
        <dbReference type="EMBL" id="OIQ89103.1"/>
    </source>
</evidence>
<dbReference type="EMBL" id="MLJW01000344">
    <property type="protein sequence ID" value="OIQ89103.1"/>
    <property type="molecule type" value="Genomic_DNA"/>
</dbReference>
<evidence type="ECO:0000256" key="1">
    <source>
        <dbReference type="SAM" id="MobiDB-lite"/>
    </source>
</evidence>
<accession>A0A1J5RAP6</accession>
<reference evidence="2" key="1">
    <citation type="submission" date="2016-10" db="EMBL/GenBank/DDBJ databases">
        <title>Sequence of Gallionella enrichment culture.</title>
        <authorList>
            <person name="Poehlein A."/>
            <person name="Muehling M."/>
            <person name="Daniel R."/>
        </authorList>
    </citation>
    <scope>NUCLEOTIDE SEQUENCE</scope>
</reference>
<feature type="region of interest" description="Disordered" evidence="1">
    <location>
        <begin position="26"/>
        <end position="55"/>
    </location>
</feature>
<organism evidence="2">
    <name type="scientific">mine drainage metagenome</name>
    <dbReference type="NCBI Taxonomy" id="410659"/>
    <lineage>
        <taxon>unclassified sequences</taxon>
        <taxon>metagenomes</taxon>
        <taxon>ecological metagenomes</taxon>
    </lineage>
</organism>
<protein>
    <submittedName>
        <fullName evidence="2">Uncharacterized protein</fullName>
    </submittedName>
</protein>
<comment type="caution">
    <text evidence="2">The sequence shown here is derived from an EMBL/GenBank/DDBJ whole genome shotgun (WGS) entry which is preliminary data.</text>
</comment>
<name>A0A1J5RAP6_9ZZZZ</name>
<dbReference type="AlphaFoldDB" id="A0A1J5RAP6"/>
<gene>
    <name evidence="2" type="ORF">GALL_290080</name>
</gene>
<sequence length="73" mass="8177">MEKRVAGGINARRRLDAMVSRRCAERRGTCVGKQGRQGKTGNGRSDPKENAPNETIREQFPINFLSNVLRFSS</sequence>